<protein>
    <recommendedName>
        <fullName evidence="1">Aminoglycoside phosphotransferase domain-containing protein</fullName>
    </recommendedName>
</protein>
<evidence type="ECO:0000313" key="2">
    <source>
        <dbReference type="EMBL" id="GAA0561024.1"/>
    </source>
</evidence>
<evidence type="ECO:0000313" key="3">
    <source>
        <dbReference type="Proteomes" id="UP001499951"/>
    </source>
</evidence>
<reference evidence="3" key="1">
    <citation type="journal article" date="2019" name="Int. J. Syst. Evol. Microbiol.">
        <title>The Global Catalogue of Microorganisms (GCM) 10K type strain sequencing project: providing services to taxonomists for standard genome sequencing and annotation.</title>
        <authorList>
            <consortium name="The Broad Institute Genomics Platform"/>
            <consortium name="The Broad Institute Genome Sequencing Center for Infectious Disease"/>
            <person name="Wu L."/>
            <person name="Ma J."/>
        </authorList>
    </citation>
    <scope>NUCLEOTIDE SEQUENCE [LARGE SCALE GENOMIC DNA]</scope>
    <source>
        <strain evidence="3">JCM 15089</strain>
    </source>
</reference>
<organism evidence="2 3">
    <name type="scientific">Rhizomicrobium electricum</name>
    <dbReference type="NCBI Taxonomy" id="480070"/>
    <lineage>
        <taxon>Bacteria</taxon>
        <taxon>Pseudomonadati</taxon>
        <taxon>Pseudomonadota</taxon>
        <taxon>Alphaproteobacteria</taxon>
        <taxon>Micropepsales</taxon>
        <taxon>Micropepsaceae</taxon>
        <taxon>Rhizomicrobium</taxon>
    </lineage>
</organism>
<evidence type="ECO:0000259" key="1">
    <source>
        <dbReference type="Pfam" id="PF01636"/>
    </source>
</evidence>
<comment type="caution">
    <text evidence="2">The sequence shown here is derived from an EMBL/GenBank/DDBJ whole genome shotgun (WGS) entry which is preliminary data.</text>
</comment>
<name>A0ABP3P656_9PROT</name>
<accession>A0ABP3P656</accession>
<proteinExistence type="predicted"/>
<dbReference type="SUPFAM" id="SSF56112">
    <property type="entry name" value="Protein kinase-like (PK-like)"/>
    <property type="match status" value="1"/>
</dbReference>
<dbReference type="Proteomes" id="UP001499951">
    <property type="component" value="Unassembled WGS sequence"/>
</dbReference>
<dbReference type="InterPro" id="IPR002575">
    <property type="entry name" value="Aminoglycoside_PTrfase"/>
</dbReference>
<gene>
    <name evidence="2" type="ORF">GCM10008942_06800</name>
</gene>
<sequence>MVECVPPRWVYGGALRATYVAFGNPEYLAQNIVFLSGLRGFIERAAIDLTQKLDLGRSVKESPVLYGWSQLVRQFQPRDAFLLYTGYYKDTILVGGVTCANGASLFVKVYDDPAKAAAELVRANCAERFLRPWFKPACLQAADGCVVGYELLIHAKRTPLSTDVETAILSLCRSAYNSPRGSRPTADFVDPLLSTRLSSINVSELGATLERLLSEQTPTPEVRCHGDLTSWNLFLDNAGALCLVDYEHVGVCSPYADFFHYYVQPAALHCKTVDLEGLVTLSARSAGVHKEEARRWLALYLAQQLNRDAFEWVDRNRRHRQLARLIENKAAFLMRVSAEV</sequence>
<feature type="domain" description="Aminoglycoside phosphotransferase" evidence="1">
    <location>
        <begin position="204"/>
        <end position="262"/>
    </location>
</feature>
<dbReference type="EMBL" id="BAAADD010000002">
    <property type="protein sequence ID" value="GAA0561024.1"/>
    <property type="molecule type" value="Genomic_DNA"/>
</dbReference>
<keyword evidence="3" id="KW-1185">Reference proteome</keyword>
<dbReference type="Pfam" id="PF01636">
    <property type="entry name" value="APH"/>
    <property type="match status" value="1"/>
</dbReference>
<dbReference type="InterPro" id="IPR011009">
    <property type="entry name" value="Kinase-like_dom_sf"/>
</dbReference>
<dbReference type="Gene3D" id="3.90.1200.10">
    <property type="match status" value="1"/>
</dbReference>